<dbReference type="AlphaFoldDB" id="A0A2P6RKM7"/>
<evidence type="ECO:0000256" key="6">
    <source>
        <dbReference type="ARBA" id="ARBA00033335"/>
    </source>
</evidence>
<keyword evidence="4 9" id="KW-0378">Hydrolase</keyword>
<dbReference type="GO" id="GO:0042973">
    <property type="term" value="F:glucan endo-1,3-beta-D-glucosidase activity"/>
    <property type="evidence" value="ECO:0007669"/>
    <property type="project" value="UniProtKB-EC"/>
</dbReference>
<proteinExistence type="inferred from homology"/>
<dbReference type="SUPFAM" id="SSF51445">
    <property type="entry name" value="(Trans)glycosidases"/>
    <property type="match status" value="1"/>
</dbReference>
<dbReference type="Gene3D" id="3.20.20.80">
    <property type="entry name" value="Glycosidases"/>
    <property type="match status" value="1"/>
</dbReference>
<dbReference type="EMBL" id="PDCK01000040">
    <property type="protein sequence ID" value="PRQ46967.1"/>
    <property type="molecule type" value="Genomic_DNA"/>
</dbReference>
<dbReference type="Pfam" id="PF00332">
    <property type="entry name" value="Glyco_hydro_17"/>
    <property type="match status" value="1"/>
</dbReference>
<evidence type="ECO:0000256" key="5">
    <source>
        <dbReference type="ARBA" id="ARBA00023295"/>
    </source>
</evidence>
<dbReference type="InterPro" id="IPR044965">
    <property type="entry name" value="Glyco_hydro_17_plant"/>
</dbReference>
<dbReference type="Gramene" id="PRQ46967">
    <property type="protein sequence ID" value="PRQ46967"/>
    <property type="gene ID" value="RchiOBHm_Chr2g0094671"/>
</dbReference>
<evidence type="ECO:0000313" key="9">
    <source>
        <dbReference type="EMBL" id="PRQ46967.1"/>
    </source>
</evidence>
<dbReference type="InterPro" id="IPR017853">
    <property type="entry name" value="GH"/>
</dbReference>
<accession>A0A2P6RKM7</accession>
<keyword evidence="10" id="KW-1185">Reference proteome</keyword>
<dbReference type="PANTHER" id="PTHR32227">
    <property type="entry name" value="GLUCAN ENDO-1,3-BETA-GLUCOSIDASE BG1-RELATED-RELATED"/>
    <property type="match status" value="1"/>
</dbReference>
<sequence>MYHCLSMEGTPKRPDEPIEAFIFAMFNENHKPKGEEQHFGLFYPNMEPVYYMPFT</sequence>
<dbReference type="GO" id="GO:0005975">
    <property type="term" value="P:carbohydrate metabolic process"/>
    <property type="evidence" value="ECO:0007669"/>
    <property type="project" value="InterPro"/>
</dbReference>
<evidence type="ECO:0000256" key="4">
    <source>
        <dbReference type="ARBA" id="ARBA00022801"/>
    </source>
</evidence>
<comment type="similarity">
    <text evidence="2 8">Belongs to the glycosyl hydrolase 17 family.</text>
</comment>
<evidence type="ECO:0000256" key="1">
    <source>
        <dbReference type="ARBA" id="ARBA00000382"/>
    </source>
</evidence>
<gene>
    <name evidence="9" type="ORF">RchiOBHm_Chr2g0094671</name>
</gene>
<organism evidence="9 10">
    <name type="scientific">Rosa chinensis</name>
    <name type="common">China rose</name>
    <dbReference type="NCBI Taxonomy" id="74649"/>
    <lineage>
        <taxon>Eukaryota</taxon>
        <taxon>Viridiplantae</taxon>
        <taxon>Streptophyta</taxon>
        <taxon>Embryophyta</taxon>
        <taxon>Tracheophyta</taxon>
        <taxon>Spermatophyta</taxon>
        <taxon>Magnoliopsida</taxon>
        <taxon>eudicotyledons</taxon>
        <taxon>Gunneridae</taxon>
        <taxon>Pentapetalae</taxon>
        <taxon>rosids</taxon>
        <taxon>fabids</taxon>
        <taxon>Rosales</taxon>
        <taxon>Rosaceae</taxon>
        <taxon>Rosoideae</taxon>
        <taxon>Rosoideae incertae sedis</taxon>
        <taxon>Rosa</taxon>
    </lineage>
</organism>
<dbReference type="EC" id="3.2.1.39" evidence="3"/>
<name>A0A2P6RKM7_ROSCH</name>
<comment type="caution">
    <text evidence="9">The sequence shown here is derived from an EMBL/GenBank/DDBJ whole genome shotgun (WGS) entry which is preliminary data.</text>
</comment>
<evidence type="ECO:0000313" key="10">
    <source>
        <dbReference type="Proteomes" id="UP000238479"/>
    </source>
</evidence>
<reference evidence="9 10" key="1">
    <citation type="journal article" date="2018" name="Nat. Genet.">
        <title>The Rosa genome provides new insights in the design of modern roses.</title>
        <authorList>
            <person name="Bendahmane M."/>
        </authorList>
    </citation>
    <scope>NUCLEOTIDE SEQUENCE [LARGE SCALE GENOMIC DNA]</scope>
    <source>
        <strain evidence="10">cv. Old Blush</strain>
    </source>
</reference>
<dbReference type="Proteomes" id="UP000238479">
    <property type="component" value="Chromosome 2"/>
</dbReference>
<evidence type="ECO:0000256" key="3">
    <source>
        <dbReference type="ARBA" id="ARBA00012780"/>
    </source>
</evidence>
<protein>
    <recommendedName>
        <fullName evidence="3">glucan endo-1,3-beta-D-glucosidase</fullName>
        <ecNumber evidence="3">3.2.1.39</ecNumber>
    </recommendedName>
    <alternativeName>
        <fullName evidence="6">(1-&gt;3)-beta-glucan endohydrolase</fullName>
    </alternativeName>
    <alternativeName>
        <fullName evidence="7">Beta-1,3-endoglucanase</fullName>
    </alternativeName>
</protein>
<dbReference type="InterPro" id="IPR000490">
    <property type="entry name" value="Glyco_hydro_17"/>
</dbReference>
<keyword evidence="5 9" id="KW-0326">Glycosidase</keyword>
<evidence type="ECO:0000256" key="2">
    <source>
        <dbReference type="ARBA" id="ARBA00008773"/>
    </source>
</evidence>
<evidence type="ECO:0000256" key="7">
    <source>
        <dbReference type="ARBA" id="ARBA00033417"/>
    </source>
</evidence>
<evidence type="ECO:0000256" key="8">
    <source>
        <dbReference type="RuleBase" id="RU004335"/>
    </source>
</evidence>
<dbReference type="STRING" id="74649.A0A2P6RKM7"/>
<dbReference type="OMA" id="MFNENHK"/>
<comment type="catalytic activity">
    <reaction evidence="1">
        <text>Hydrolysis of (1-&gt;3)-beta-D-glucosidic linkages in (1-&gt;3)-beta-D-glucans.</text>
        <dbReference type="EC" id="3.2.1.39"/>
    </reaction>
</comment>